<name>A0A0E9VHB6_ANGAN</name>
<protein>
    <submittedName>
        <fullName evidence="1">Uncharacterized protein</fullName>
    </submittedName>
</protein>
<proteinExistence type="predicted"/>
<dbReference type="AlphaFoldDB" id="A0A0E9VHB6"/>
<sequence length="28" mass="3395">MAQSWLVLRKTCYFNIRDPEAVQVMTMY</sequence>
<organism evidence="1">
    <name type="scientific">Anguilla anguilla</name>
    <name type="common">European freshwater eel</name>
    <name type="synonym">Muraena anguilla</name>
    <dbReference type="NCBI Taxonomy" id="7936"/>
    <lineage>
        <taxon>Eukaryota</taxon>
        <taxon>Metazoa</taxon>
        <taxon>Chordata</taxon>
        <taxon>Craniata</taxon>
        <taxon>Vertebrata</taxon>
        <taxon>Euteleostomi</taxon>
        <taxon>Actinopterygii</taxon>
        <taxon>Neopterygii</taxon>
        <taxon>Teleostei</taxon>
        <taxon>Anguilliformes</taxon>
        <taxon>Anguillidae</taxon>
        <taxon>Anguilla</taxon>
    </lineage>
</organism>
<reference evidence="1" key="2">
    <citation type="journal article" date="2015" name="Fish Shellfish Immunol.">
        <title>Early steps in the European eel (Anguilla anguilla)-Vibrio vulnificus interaction in the gills: Role of the RtxA13 toxin.</title>
        <authorList>
            <person name="Callol A."/>
            <person name="Pajuelo D."/>
            <person name="Ebbesson L."/>
            <person name="Teles M."/>
            <person name="MacKenzie S."/>
            <person name="Amaro C."/>
        </authorList>
    </citation>
    <scope>NUCLEOTIDE SEQUENCE</scope>
</reference>
<accession>A0A0E9VHB6</accession>
<dbReference type="EMBL" id="GBXM01031777">
    <property type="protein sequence ID" value="JAH76800.1"/>
    <property type="molecule type" value="Transcribed_RNA"/>
</dbReference>
<reference evidence="1" key="1">
    <citation type="submission" date="2014-11" db="EMBL/GenBank/DDBJ databases">
        <authorList>
            <person name="Amaro Gonzalez C."/>
        </authorList>
    </citation>
    <scope>NUCLEOTIDE SEQUENCE</scope>
</reference>
<evidence type="ECO:0000313" key="1">
    <source>
        <dbReference type="EMBL" id="JAH76800.1"/>
    </source>
</evidence>